<accession>A0AAN7VIN3</accession>
<dbReference type="Proteomes" id="UP001329430">
    <property type="component" value="Chromosome 5"/>
</dbReference>
<protein>
    <submittedName>
        <fullName evidence="2">Uncharacterized protein</fullName>
    </submittedName>
</protein>
<dbReference type="GO" id="GO:0006879">
    <property type="term" value="P:intracellular iron ion homeostasis"/>
    <property type="evidence" value="ECO:0007669"/>
    <property type="project" value="InterPro"/>
</dbReference>
<dbReference type="SUPFAM" id="SSF82657">
    <property type="entry name" value="BolA-like"/>
    <property type="match status" value="1"/>
</dbReference>
<organism evidence="2 3">
    <name type="scientific">Pyrocoelia pectoralis</name>
    <dbReference type="NCBI Taxonomy" id="417401"/>
    <lineage>
        <taxon>Eukaryota</taxon>
        <taxon>Metazoa</taxon>
        <taxon>Ecdysozoa</taxon>
        <taxon>Arthropoda</taxon>
        <taxon>Hexapoda</taxon>
        <taxon>Insecta</taxon>
        <taxon>Pterygota</taxon>
        <taxon>Neoptera</taxon>
        <taxon>Endopterygota</taxon>
        <taxon>Coleoptera</taxon>
        <taxon>Polyphaga</taxon>
        <taxon>Elateriformia</taxon>
        <taxon>Elateroidea</taxon>
        <taxon>Lampyridae</taxon>
        <taxon>Lampyrinae</taxon>
        <taxon>Pyrocoelia</taxon>
    </lineage>
</organism>
<dbReference type="GO" id="GO:0005829">
    <property type="term" value="C:cytosol"/>
    <property type="evidence" value="ECO:0007669"/>
    <property type="project" value="TreeGrafter"/>
</dbReference>
<dbReference type="Gene3D" id="3.30.300.90">
    <property type="entry name" value="BolA-like"/>
    <property type="match status" value="1"/>
</dbReference>
<dbReference type="GO" id="GO:0051604">
    <property type="term" value="P:protein maturation"/>
    <property type="evidence" value="ECO:0007669"/>
    <property type="project" value="InterPro"/>
</dbReference>
<name>A0AAN7VIN3_9COLE</name>
<comment type="caution">
    <text evidence="2">The sequence shown here is derived from an EMBL/GenBank/DDBJ whole genome shotgun (WGS) entry which is preliminary data.</text>
</comment>
<dbReference type="InterPro" id="IPR036065">
    <property type="entry name" value="BolA-like_sf"/>
</dbReference>
<dbReference type="GO" id="GO:0051537">
    <property type="term" value="F:2 iron, 2 sulfur cluster binding"/>
    <property type="evidence" value="ECO:0007669"/>
    <property type="project" value="InterPro"/>
</dbReference>
<evidence type="ECO:0000313" key="3">
    <source>
        <dbReference type="Proteomes" id="UP001329430"/>
    </source>
</evidence>
<dbReference type="EMBL" id="JAVRBK010000005">
    <property type="protein sequence ID" value="KAK5644164.1"/>
    <property type="molecule type" value="Genomic_DNA"/>
</dbReference>
<sequence>MLDEITLTIYISIKMLITEINLFLQQVSDESDGCGGKFSCIIVSEKFVGKPLLARHRFVFPFVNL</sequence>
<evidence type="ECO:0000313" key="2">
    <source>
        <dbReference type="EMBL" id="KAK5644164.1"/>
    </source>
</evidence>
<evidence type="ECO:0000256" key="1">
    <source>
        <dbReference type="RuleBase" id="RU003860"/>
    </source>
</evidence>
<dbReference type="PANTHER" id="PTHR12735:SF27">
    <property type="entry name" value="BOLA-LIKE PROTEIN 2"/>
    <property type="match status" value="1"/>
</dbReference>
<comment type="similarity">
    <text evidence="1">Belongs to the BolA/IbaG family.</text>
</comment>
<keyword evidence="3" id="KW-1185">Reference proteome</keyword>
<dbReference type="Pfam" id="PF01722">
    <property type="entry name" value="BolA"/>
    <property type="match status" value="1"/>
</dbReference>
<reference evidence="2 3" key="1">
    <citation type="journal article" date="2024" name="Insects">
        <title>An Improved Chromosome-Level Genome Assembly of the Firefly Pyrocoelia pectoralis.</title>
        <authorList>
            <person name="Fu X."/>
            <person name="Meyer-Rochow V.B."/>
            <person name="Ballantyne L."/>
            <person name="Zhu X."/>
        </authorList>
    </citation>
    <scope>NUCLEOTIDE SEQUENCE [LARGE SCALE GENOMIC DNA]</scope>
    <source>
        <strain evidence="2">XCY_ONT2</strain>
    </source>
</reference>
<dbReference type="InterPro" id="IPR045115">
    <property type="entry name" value="BOL2"/>
</dbReference>
<dbReference type="PANTHER" id="PTHR12735">
    <property type="entry name" value="BOLA-LIKE PROTEIN-RELATED"/>
    <property type="match status" value="1"/>
</dbReference>
<gene>
    <name evidence="2" type="ORF">RI129_008009</name>
</gene>
<dbReference type="AlphaFoldDB" id="A0AAN7VIN3"/>
<proteinExistence type="inferred from homology"/>
<dbReference type="GO" id="GO:0005634">
    <property type="term" value="C:nucleus"/>
    <property type="evidence" value="ECO:0007669"/>
    <property type="project" value="TreeGrafter"/>
</dbReference>
<dbReference type="InterPro" id="IPR002634">
    <property type="entry name" value="BolA"/>
</dbReference>